<name>L5M6N9_MYODS</name>
<proteinExistence type="predicted"/>
<dbReference type="InterPro" id="IPR037365">
    <property type="entry name" value="Slowmo/Ups"/>
</dbReference>
<dbReference type="AlphaFoldDB" id="L5M6N9"/>
<evidence type="ECO:0000313" key="3">
    <source>
        <dbReference type="Proteomes" id="UP000010556"/>
    </source>
</evidence>
<evidence type="ECO:0000313" key="2">
    <source>
        <dbReference type="EMBL" id="ELK34031.1"/>
    </source>
</evidence>
<organism evidence="2 3">
    <name type="scientific">Myotis davidii</name>
    <name type="common">David's myotis</name>
    <dbReference type="NCBI Taxonomy" id="225400"/>
    <lineage>
        <taxon>Eukaryota</taxon>
        <taxon>Metazoa</taxon>
        <taxon>Chordata</taxon>
        <taxon>Craniata</taxon>
        <taxon>Vertebrata</taxon>
        <taxon>Euteleostomi</taxon>
        <taxon>Mammalia</taxon>
        <taxon>Eutheria</taxon>
        <taxon>Laurasiatheria</taxon>
        <taxon>Chiroptera</taxon>
        <taxon>Yangochiroptera</taxon>
        <taxon>Vespertilionidae</taxon>
        <taxon>Myotis</taxon>
    </lineage>
</organism>
<dbReference type="Proteomes" id="UP000010556">
    <property type="component" value="Unassembled WGS sequence"/>
</dbReference>
<evidence type="ECO:0000259" key="1">
    <source>
        <dbReference type="PROSITE" id="PS50904"/>
    </source>
</evidence>
<gene>
    <name evidence="2" type="ORF">MDA_GLEAN10004600</name>
</gene>
<dbReference type="PROSITE" id="PS50904">
    <property type="entry name" value="PRELI_MSF1"/>
    <property type="match status" value="1"/>
</dbReference>
<dbReference type="GO" id="GO:0005758">
    <property type="term" value="C:mitochondrial intermembrane space"/>
    <property type="evidence" value="ECO:0007669"/>
    <property type="project" value="InterPro"/>
</dbReference>
<feature type="domain" description="PRELI/MSF1" evidence="1">
    <location>
        <begin position="2"/>
        <end position="91"/>
    </location>
</feature>
<keyword evidence="3" id="KW-1185">Reference proteome</keyword>
<reference evidence="3" key="1">
    <citation type="journal article" date="2013" name="Science">
        <title>Comparative analysis of bat genomes provides insight into the evolution of flight and immunity.</title>
        <authorList>
            <person name="Zhang G."/>
            <person name="Cowled C."/>
            <person name="Shi Z."/>
            <person name="Huang Z."/>
            <person name="Bishop-Lilly K.A."/>
            <person name="Fang X."/>
            <person name="Wynne J.W."/>
            <person name="Xiong Z."/>
            <person name="Baker M.L."/>
            <person name="Zhao W."/>
            <person name="Tachedjian M."/>
            <person name="Zhu Y."/>
            <person name="Zhou P."/>
            <person name="Jiang X."/>
            <person name="Ng J."/>
            <person name="Yang L."/>
            <person name="Wu L."/>
            <person name="Xiao J."/>
            <person name="Feng Y."/>
            <person name="Chen Y."/>
            <person name="Sun X."/>
            <person name="Zhang Y."/>
            <person name="Marsh G.A."/>
            <person name="Crameri G."/>
            <person name="Broder C.C."/>
            <person name="Frey K.G."/>
            <person name="Wang L.F."/>
            <person name="Wang J."/>
        </authorList>
    </citation>
    <scope>NUCLEOTIDE SEQUENCE [LARGE SCALE GENOMIC DNA]</scope>
</reference>
<dbReference type="Pfam" id="PF04707">
    <property type="entry name" value="PRELI"/>
    <property type="match status" value="1"/>
</dbReference>
<sequence>MVKYFLGHSMLQSSWDQVFTAFGQQYPNLNSKRIAPGGDQELLSRRLLSKTNRMPRWAEPLFPANVAHSVYILKGSIVDPQNQTMTPSPGT</sequence>
<dbReference type="EMBL" id="KB103521">
    <property type="protein sequence ID" value="ELK34031.1"/>
    <property type="molecule type" value="Genomic_DNA"/>
</dbReference>
<dbReference type="InterPro" id="IPR006797">
    <property type="entry name" value="PRELI/MSF1_dom"/>
</dbReference>
<dbReference type="PANTHER" id="PTHR11158">
    <property type="entry name" value="MSF1/PX19 RELATED"/>
    <property type="match status" value="1"/>
</dbReference>
<accession>L5M6N9</accession>
<protein>
    <submittedName>
        <fullName evidence="2">PRELI domain-containing protein 1, mitochondrial</fullName>
    </submittedName>
</protein>